<feature type="domain" description="AB hydrolase-1" evidence="2">
    <location>
        <begin position="45"/>
        <end position="159"/>
    </location>
</feature>
<keyword evidence="1" id="KW-0560">Oxidoreductase</keyword>
<name>A0A3A9YG97_9ACTN</name>
<keyword evidence="1" id="KW-0575">Peroxidase</keyword>
<dbReference type="Proteomes" id="UP000275865">
    <property type="component" value="Unassembled WGS sequence"/>
</dbReference>
<dbReference type="InterPro" id="IPR029058">
    <property type="entry name" value="AB_hydrolase_fold"/>
</dbReference>
<evidence type="ECO:0000259" key="2">
    <source>
        <dbReference type="Pfam" id="PF00561"/>
    </source>
</evidence>
<dbReference type="GO" id="GO:0046503">
    <property type="term" value="P:glycerolipid catabolic process"/>
    <property type="evidence" value="ECO:0007669"/>
    <property type="project" value="TreeGrafter"/>
</dbReference>
<evidence type="ECO:0000256" key="1">
    <source>
        <dbReference type="ARBA" id="ARBA00022559"/>
    </source>
</evidence>
<dbReference type="AlphaFoldDB" id="A0A3A9YG97"/>
<sequence>MLARVSSISPTCLRVPSVRVYRPRMTKIEVNGAVLAYDDAGEGSPVVLLHAGIADRRMWRAQIAALAARHRVLAVDLRGYGESELPPLPFTHHDDVAGLLDALGLPRAALVGCSFGGRVAVDTALAHPDRVSALALFGAPVSGHEWSEETEQLWEELVGDVDPEDFTATAAGEVRFWVVGPTRRPEEVDPELVRFAELMDQRALAAEQALSAVEVGELDPPAIDRLGELAVPVLVGTGADDVADLRRLADRIAAEVPRGVRMPDVPDSAHLAPLERPEPINRALLDFLP</sequence>
<reference evidence="3 4" key="1">
    <citation type="submission" date="2018-09" db="EMBL/GenBank/DDBJ databases">
        <title>Micromonospora sp. nov. MS1-9, isolated from a root of Musa sp.</title>
        <authorList>
            <person name="Kuncharoen N."/>
            <person name="Kudo T."/>
            <person name="Ohkuma M."/>
            <person name="Yuki M."/>
            <person name="Tanasupawat S."/>
        </authorList>
    </citation>
    <scope>NUCLEOTIDE SEQUENCE [LARGE SCALE GENOMIC DNA]</scope>
    <source>
        <strain evidence="3 4">MS1-9</strain>
    </source>
</reference>
<protein>
    <submittedName>
        <fullName evidence="3">Alpha/beta fold hydrolase</fullName>
    </submittedName>
</protein>
<dbReference type="Pfam" id="PF00561">
    <property type="entry name" value="Abhydrolase_1"/>
    <property type="match status" value="1"/>
</dbReference>
<dbReference type="EMBL" id="RAZT01000008">
    <property type="protein sequence ID" value="RKN31127.1"/>
    <property type="molecule type" value="Genomic_DNA"/>
</dbReference>
<keyword evidence="3" id="KW-0378">Hydrolase</keyword>
<comment type="caution">
    <text evidence="3">The sequence shown here is derived from an EMBL/GenBank/DDBJ whole genome shotgun (WGS) entry which is preliminary data.</text>
</comment>
<dbReference type="Gene3D" id="3.40.50.1820">
    <property type="entry name" value="alpha/beta hydrolase"/>
    <property type="match status" value="1"/>
</dbReference>
<gene>
    <name evidence="3" type="ORF">D7044_17920</name>
</gene>
<dbReference type="PRINTS" id="PR00412">
    <property type="entry name" value="EPOXHYDRLASE"/>
</dbReference>
<evidence type="ECO:0000313" key="3">
    <source>
        <dbReference type="EMBL" id="RKN31127.1"/>
    </source>
</evidence>
<evidence type="ECO:0000313" key="4">
    <source>
        <dbReference type="Proteomes" id="UP000275865"/>
    </source>
</evidence>
<organism evidence="3 4">
    <name type="scientific">Micromonospora musae</name>
    <dbReference type="NCBI Taxonomy" id="1894970"/>
    <lineage>
        <taxon>Bacteria</taxon>
        <taxon>Bacillati</taxon>
        <taxon>Actinomycetota</taxon>
        <taxon>Actinomycetes</taxon>
        <taxon>Micromonosporales</taxon>
        <taxon>Micromonosporaceae</taxon>
        <taxon>Micromonospora</taxon>
    </lineage>
</organism>
<dbReference type="SUPFAM" id="SSF53474">
    <property type="entry name" value="alpha/beta-Hydrolases"/>
    <property type="match status" value="1"/>
</dbReference>
<dbReference type="InterPro" id="IPR000073">
    <property type="entry name" value="AB_hydrolase_1"/>
</dbReference>
<dbReference type="PANTHER" id="PTHR43433">
    <property type="entry name" value="HYDROLASE, ALPHA/BETA FOLD FAMILY PROTEIN"/>
    <property type="match status" value="1"/>
</dbReference>
<dbReference type="GO" id="GO:0004806">
    <property type="term" value="F:triacylglycerol lipase activity"/>
    <property type="evidence" value="ECO:0007669"/>
    <property type="project" value="TreeGrafter"/>
</dbReference>
<dbReference type="PRINTS" id="PR00111">
    <property type="entry name" value="ABHYDROLASE"/>
</dbReference>
<dbReference type="PANTHER" id="PTHR43433:SF5">
    <property type="entry name" value="AB HYDROLASE-1 DOMAIN-CONTAINING PROTEIN"/>
    <property type="match status" value="1"/>
</dbReference>
<proteinExistence type="predicted"/>
<dbReference type="InterPro" id="IPR050471">
    <property type="entry name" value="AB_hydrolase"/>
</dbReference>
<accession>A0A3A9YG97</accession>
<dbReference type="GO" id="GO:0004601">
    <property type="term" value="F:peroxidase activity"/>
    <property type="evidence" value="ECO:0007669"/>
    <property type="project" value="UniProtKB-KW"/>
</dbReference>
<dbReference type="InterPro" id="IPR000639">
    <property type="entry name" value="Epox_hydrolase-like"/>
</dbReference>